<protein>
    <submittedName>
        <fullName evidence="2">Uncharacterized protein</fullName>
    </submittedName>
</protein>
<accession>A0ABR2Z963</accession>
<feature type="region of interest" description="Disordered" evidence="1">
    <location>
        <begin position="1"/>
        <end position="66"/>
    </location>
</feature>
<sequence length="241" mass="28521">MPAARRYKTQKEKQEATAAKHKRYYQRNHEQILEKRRARYEKQRSSKQQNMKTIREKRKSEAWEDQKKKEYQTNTLQALRELEESINSELEGSGSAYFERLFREYLEWTRVDPRPQASPLELPFKVFNSMIDVVAKIGNGILNEYGSGKQWRECQRLTLRIRYLTQCANEFEEVVLQTEAEKGLAYQVLEGRFDEGKLMFQGSTKEWLNRKSCRDFIPALDRARESAPPPAKSLGKPLFWS</sequence>
<dbReference type="EMBL" id="JBBXMP010000503">
    <property type="protein sequence ID" value="KAL0057534.1"/>
    <property type="molecule type" value="Genomic_DNA"/>
</dbReference>
<gene>
    <name evidence="2" type="ORF">AAF712_015821</name>
</gene>
<comment type="caution">
    <text evidence="2">The sequence shown here is derived from an EMBL/GenBank/DDBJ whole genome shotgun (WGS) entry which is preliminary data.</text>
</comment>
<feature type="compositionally biased region" description="Basic and acidic residues" evidence="1">
    <location>
        <begin position="27"/>
        <end position="44"/>
    </location>
</feature>
<evidence type="ECO:0000256" key="1">
    <source>
        <dbReference type="SAM" id="MobiDB-lite"/>
    </source>
</evidence>
<dbReference type="Proteomes" id="UP001437256">
    <property type="component" value="Unassembled WGS sequence"/>
</dbReference>
<proteinExistence type="predicted"/>
<evidence type="ECO:0000313" key="3">
    <source>
        <dbReference type="Proteomes" id="UP001437256"/>
    </source>
</evidence>
<keyword evidence="3" id="KW-1185">Reference proteome</keyword>
<organism evidence="2 3">
    <name type="scientific">Marasmius tenuissimus</name>
    <dbReference type="NCBI Taxonomy" id="585030"/>
    <lineage>
        <taxon>Eukaryota</taxon>
        <taxon>Fungi</taxon>
        <taxon>Dikarya</taxon>
        <taxon>Basidiomycota</taxon>
        <taxon>Agaricomycotina</taxon>
        <taxon>Agaricomycetes</taxon>
        <taxon>Agaricomycetidae</taxon>
        <taxon>Agaricales</taxon>
        <taxon>Marasmiineae</taxon>
        <taxon>Marasmiaceae</taxon>
        <taxon>Marasmius</taxon>
    </lineage>
</organism>
<reference evidence="2 3" key="1">
    <citation type="submission" date="2024-05" db="EMBL/GenBank/DDBJ databases">
        <title>A draft genome resource for the thread blight pathogen Marasmius tenuissimus strain MS-2.</title>
        <authorList>
            <person name="Yulfo-Soto G.E."/>
            <person name="Baruah I.K."/>
            <person name="Amoako-Attah I."/>
            <person name="Bukari Y."/>
            <person name="Meinhardt L.W."/>
            <person name="Bailey B.A."/>
            <person name="Cohen S.P."/>
        </authorList>
    </citation>
    <scope>NUCLEOTIDE SEQUENCE [LARGE SCALE GENOMIC DNA]</scope>
    <source>
        <strain evidence="2 3">MS-2</strain>
    </source>
</reference>
<evidence type="ECO:0000313" key="2">
    <source>
        <dbReference type="EMBL" id="KAL0057534.1"/>
    </source>
</evidence>
<name>A0ABR2Z963_9AGAR</name>